<dbReference type="STRING" id="98765.A0A2R6NWX0"/>
<keyword evidence="3" id="KW-0645">Protease</keyword>
<organism evidence="6 7">
    <name type="scientific">Hermanssonia centrifuga</name>
    <dbReference type="NCBI Taxonomy" id="98765"/>
    <lineage>
        <taxon>Eukaryota</taxon>
        <taxon>Fungi</taxon>
        <taxon>Dikarya</taxon>
        <taxon>Basidiomycota</taxon>
        <taxon>Agaricomycotina</taxon>
        <taxon>Agaricomycetes</taxon>
        <taxon>Polyporales</taxon>
        <taxon>Meruliaceae</taxon>
        <taxon>Hermanssonia</taxon>
    </lineage>
</organism>
<keyword evidence="7" id="KW-1185">Reference proteome</keyword>
<keyword evidence="2" id="KW-0121">Carboxypeptidase</keyword>
<reference evidence="6 7" key="1">
    <citation type="submission" date="2018-02" db="EMBL/GenBank/DDBJ databases">
        <title>Genome sequence of the basidiomycete white-rot fungus Phlebia centrifuga.</title>
        <authorList>
            <person name="Granchi Z."/>
            <person name="Peng M."/>
            <person name="de Vries R.P."/>
            <person name="Hilden K."/>
            <person name="Makela M.R."/>
            <person name="Grigoriev I."/>
            <person name="Riley R."/>
        </authorList>
    </citation>
    <scope>NUCLEOTIDE SEQUENCE [LARGE SCALE GENOMIC DNA]</scope>
    <source>
        <strain evidence="6 7">FBCC195</strain>
    </source>
</reference>
<comment type="caution">
    <text evidence="6">The sequence shown here is derived from an EMBL/GenBank/DDBJ whole genome shotgun (WGS) entry which is preliminary data.</text>
</comment>
<comment type="similarity">
    <text evidence="1">Belongs to the peptidase S10 family.</text>
</comment>
<dbReference type="EMBL" id="MLYV02000755">
    <property type="protein sequence ID" value="PSR78207.1"/>
    <property type="molecule type" value="Genomic_DNA"/>
</dbReference>
<dbReference type="Proteomes" id="UP000186601">
    <property type="component" value="Unassembled WGS sequence"/>
</dbReference>
<evidence type="ECO:0000256" key="2">
    <source>
        <dbReference type="ARBA" id="ARBA00022645"/>
    </source>
</evidence>
<protein>
    <submittedName>
        <fullName evidence="6">Uncharacterized protein</fullName>
    </submittedName>
</protein>
<gene>
    <name evidence="6" type="ORF">PHLCEN_2v7539</name>
</gene>
<dbReference type="GO" id="GO:0004185">
    <property type="term" value="F:serine-type carboxypeptidase activity"/>
    <property type="evidence" value="ECO:0007669"/>
    <property type="project" value="InterPro"/>
</dbReference>
<evidence type="ECO:0000313" key="7">
    <source>
        <dbReference type="Proteomes" id="UP000186601"/>
    </source>
</evidence>
<keyword evidence="4" id="KW-0378">Hydrolase</keyword>
<accession>A0A2R6NWX0</accession>
<dbReference type="AlphaFoldDB" id="A0A2R6NWX0"/>
<dbReference type="Pfam" id="PF00450">
    <property type="entry name" value="Peptidase_S10"/>
    <property type="match status" value="1"/>
</dbReference>
<evidence type="ECO:0000256" key="4">
    <source>
        <dbReference type="ARBA" id="ARBA00022801"/>
    </source>
</evidence>
<dbReference type="InterPro" id="IPR029058">
    <property type="entry name" value="AB_hydrolase_fold"/>
</dbReference>
<sequence>MGLQLIYQIKNTTFGGTQGFTRKPSTPWFDDDGNWAGIVHQERNWTYALVYGTGHEVAAGRPVAAYTFVREFVLGNNQTGLVMNASGSTSVVGGENPTLEQTAIPGQLGIAYGSMSTEGLYTFPTATVAAWQSYVSAVPITGTNAIRPSSTSKSGAVSLMQWRRLESHLFLVVLLLWVAY</sequence>
<name>A0A2R6NWX0_9APHY</name>
<evidence type="ECO:0000256" key="5">
    <source>
        <dbReference type="ARBA" id="ARBA00023180"/>
    </source>
</evidence>
<evidence type="ECO:0000313" key="6">
    <source>
        <dbReference type="EMBL" id="PSR78207.1"/>
    </source>
</evidence>
<dbReference type="Gene3D" id="3.40.50.1820">
    <property type="entry name" value="alpha/beta hydrolase"/>
    <property type="match status" value="1"/>
</dbReference>
<proteinExistence type="inferred from homology"/>
<dbReference type="InterPro" id="IPR001563">
    <property type="entry name" value="Peptidase_S10"/>
</dbReference>
<evidence type="ECO:0000256" key="1">
    <source>
        <dbReference type="ARBA" id="ARBA00009431"/>
    </source>
</evidence>
<dbReference type="GO" id="GO:0006508">
    <property type="term" value="P:proteolysis"/>
    <property type="evidence" value="ECO:0007669"/>
    <property type="project" value="UniProtKB-KW"/>
</dbReference>
<dbReference type="SUPFAM" id="SSF53474">
    <property type="entry name" value="alpha/beta-Hydrolases"/>
    <property type="match status" value="1"/>
</dbReference>
<keyword evidence="5" id="KW-0325">Glycoprotein</keyword>
<evidence type="ECO:0000256" key="3">
    <source>
        <dbReference type="ARBA" id="ARBA00022670"/>
    </source>
</evidence>